<evidence type="ECO:0000256" key="6">
    <source>
        <dbReference type="ARBA" id="ARBA00022729"/>
    </source>
</evidence>
<evidence type="ECO:0000256" key="8">
    <source>
        <dbReference type="SAM" id="SignalP"/>
    </source>
</evidence>
<evidence type="ECO:0000256" key="7">
    <source>
        <dbReference type="ARBA" id="ARBA00023180"/>
    </source>
</evidence>
<dbReference type="Gene3D" id="2.120.10.30">
    <property type="entry name" value="TolB, C-terminal domain"/>
    <property type="match status" value="1"/>
</dbReference>
<dbReference type="InterPro" id="IPR011042">
    <property type="entry name" value="6-blade_b-propeller_TolB-like"/>
</dbReference>
<dbReference type="GO" id="GO:0005576">
    <property type="term" value="C:extracellular region"/>
    <property type="evidence" value="ECO:0007669"/>
    <property type="project" value="UniProtKB-SubCell"/>
</dbReference>
<evidence type="ECO:0000256" key="2">
    <source>
        <dbReference type="ARBA" id="ARBA00004613"/>
    </source>
</evidence>
<dbReference type="EMBL" id="JACMRX010000001">
    <property type="protein sequence ID" value="KAF7997009.1"/>
    <property type="molecule type" value="Genomic_DNA"/>
</dbReference>
<dbReference type="Proteomes" id="UP000639338">
    <property type="component" value="Unassembled WGS sequence"/>
</dbReference>
<sequence>MKYFCISLVFLSICIINCFGNYDEWSPTYGNGKLHEKFAWKMLDWEFPNESIKNETISSGNYQPENGLPVGIEIWKNKLFVTVPRWKKGIPSTLNYINLDQQQSGSPKLIPYPSLEQNTAGDCGNGLTTAYRIHVDQCDRLWVLDTGTIGDASDTVQVCPYTLKVFDLNTDKIIRKYELQSNDTNQNTFIANIAIDLGQGGCNDAFAYMSDELGYGLIVYSWAENTSWRIHHGYFFPDPLKGDWTVGGLNFQWEDEGIFGMSLSPITCYGFRTLYFHSLSSFHEFSISTEILRNKTLALNSYHAFKVVGERKKGHSTAETMVNDIQLFNLVDQNAVGCWNSKLPYTPDNHGIIAKNDKTMIFPADVKVKNGIVWIVQDNMPSFMITGVNFNEINFRIFTIPFAEAIAGTVCDSQIY</sequence>
<evidence type="ECO:0000313" key="10">
    <source>
        <dbReference type="Proteomes" id="UP000639338"/>
    </source>
</evidence>
<comment type="caution">
    <text evidence="9">The sequence shown here is derived from an EMBL/GenBank/DDBJ whole genome shotgun (WGS) entry which is preliminary data.</text>
</comment>
<proteinExistence type="inferred from homology"/>
<organism evidence="9 10">
    <name type="scientific">Aphidius gifuensis</name>
    <name type="common">Parasitoid wasp</name>
    <dbReference type="NCBI Taxonomy" id="684658"/>
    <lineage>
        <taxon>Eukaryota</taxon>
        <taxon>Metazoa</taxon>
        <taxon>Ecdysozoa</taxon>
        <taxon>Arthropoda</taxon>
        <taxon>Hexapoda</taxon>
        <taxon>Insecta</taxon>
        <taxon>Pterygota</taxon>
        <taxon>Neoptera</taxon>
        <taxon>Endopterygota</taxon>
        <taxon>Hymenoptera</taxon>
        <taxon>Apocrita</taxon>
        <taxon>Ichneumonoidea</taxon>
        <taxon>Braconidae</taxon>
        <taxon>Aphidiinae</taxon>
        <taxon>Aphidius</taxon>
    </lineage>
</organism>
<comment type="subcellular location">
    <subcellularLocation>
        <location evidence="2">Secreted</location>
    </subcellularLocation>
</comment>
<feature type="signal peptide" evidence="8">
    <location>
        <begin position="1"/>
        <end position="20"/>
    </location>
</feature>
<dbReference type="InterPro" id="IPR017996">
    <property type="entry name" value="MRJP/yellow-related"/>
</dbReference>
<evidence type="ECO:0000256" key="5">
    <source>
        <dbReference type="ARBA" id="ARBA00022525"/>
    </source>
</evidence>
<dbReference type="PANTHER" id="PTHR10009">
    <property type="entry name" value="PROTEIN YELLOW-RELATED"/>
    <property type="match status" value="1"/>
</dbReference>
<dbReference type="PANTHER" id="PTHR10009:SF14">
    <property type="entry name" value="PROTEIN YELLOW"/>
    <property type="match status" value="1"/>
</dbReference>
<accession>A0A835CV99</accession>
<dbReference type="OrthoDB" id="7776143at2759"/>
<evidence type="ECO:0000256" key="4">
    <source>
        <dbReference type="ARBA" id="ARBA00014360"/>
    </source>
</evidence>
<feature type="chain" id="PRO_5032984627" description="Protein yellow" evidence="8">
    <location>
        <begin position="21"/>
        <end position="416"/>
    </location>
</feature>
<keyword evidence="10" id="KW-1185">Reference proteome</keyword>
<keyword evidence="5" id="KW-0964">Secreted</keyword>
<dbReference type="PRINTS" id="PR01366">
    <property type="entry name" value="ROYALJELLY"/>
</dbReference>
<keyword evidence="7" id="KW-0325">Glycoprotein</keyword>
<evidence type="ECO:0000256" key="1">
    <source>
        <dbReference type="ARBA" id="ARBA00002855"/>
    </source>
</evidence>
<gene>
    <name evidence="9" type="ORF">HCN44_005286</name>
</gene>
<keyword evidence="6 8" id="KW-0732">Signal</keyword>
<comment type="similarity">
    <text evidence="3">Belongs to the major royal jelly protein family.</text>
</comment>
<dbReference type="Pfam" id="PF03022">
    <property type="entry name" value="MRJP"/>
    <property type="match status" value="1"/>
</dbReference>
<comment type="function">
    <text evidence="1">Controls the pigmentation pattern of the adult cuticle and larval mouth parts.</text>
</comment>
<reference evidence="9 10" key="1">
    <citation type="submission" date="2020-08" db="EMBL/GenBank/DDBJ databases">
        <title>Aphidius gifuensis genome sequencing and assembly.</title>
        <authorList>
            <person name="Du Z."/>
        </authorList>
    </citation>
    <scope>NUCLEOTIDE SEQUENCE [LARGE SCALE GENOMIC DNA]</scope>
    <source>
        <strain evidence="9">YNYX2018</strain>
        <tissue evidence="9">Adults</tissue>
    </source>
</reference>
<evidence type="ECO:0000313" key="9">
    <source>
        <dbReference type="EMBL" id="KAF7997009.1"/>
    </source>
</evidence>
<protein>
    <recommendedName>
        <fullName evidence="4">Protein yellow</fullName>
    </recommendedName>
</protein>
<name>A0A835CV99_APHGI</name>
<evidence type="ECO:0000256" key="3">
    <source>
        <dbReference type="ARBA" id="ARBA00009127"/>
    </source>
</evidence>
<dbReference type="AlphaFoldDB" id="A0A835CV99"/>